<reference evidence="1 2" key="1">
    <citation type="journal article" date="2016" name="Nat. Commun.">
        <title>Thousands of microbial genomes shed light on interconnected biogeochemical processes in an aquifer system.</title>
        <authorList>
            <person name="Anantharaman K."/>
            <person name="Brown C.T."/>
            <person name="Hug L.A."/>
            <person name="Sharon I."/>
            <person name="Castelle C.J."/>
            <person name="Probst A.J."/>
            <person name="Thomas B.C."/>
            <person name="Singh A."/>
            <person name="Wilkins M.J."/>
            <person name="Karaoz U."/>
            <person name="Brodie E.L."/>
            <person name="Williams K.H."/>
            <person name="Hubbard S.S."/>
            <person name="Banfield J.F."/>
        </authorList>
    </citation>
    <scope>NUCLEOTIDE SEQUENCE [LARGE SCALE GENOMIC DNA]</scope>
</reference>
<accession>A0A1F5VT93</accession>
<comment type="caution">
    <text evidence="1">The sequence shown here is derived from an EMBL/GenBank/DDBJ whole genome shotgun (WGS) entry which is preliminary data.</text>
</comment>
<dbReference type="Proteomes" id="UP000178943">
    <property type="component" value="Unassembled WGS sequence"/>
</dbReference>
<gene>
    <name evidence="1" type="ORF">A2Y62_01055</name>
</gene>
<dbReference type="EMBL" id="MFGW01000088">
    <property type="protein sequence ID" value="OGF66580.1"/>
    <property type="molecule type" value="Genomic_DNA"/>
</dbReference>
<dbReference type="STRING" id="1817863.A2Y62_01055"/>
<evidence type="ECO:0000313" key="1">
    <source>
        <dbReference type="EMBL" id="OGF66580.1"/>
    </source>
</evidence>
<name>A0A1F5VT93_9BACT</name>
<sequence length="76" mass="8802">MYTTVTSNDMKKNIYNLELRLFFKNTCFLDGTFFHLNCRIYIMDEGTTLFPRLCSEKGALEKSPSGTKAQRHKGTK</sequence>
<organism evidence="1 2">
    <name type="scientific">Candidatus Fischerbacteria bacterium RBG_13_37_8</name>
    <dbReference type="NCBI Taxonomy" id="1817863"/>
    <lineage>
        <taxon>Bacteria</taxon>
        <taxon>Candidatus Fischeribacteriota</taxon>
    </lineage>
</organism>
<protein>
    <submittedName>
        <fullName evidence="1">Uncharacterized protein</fullName>
    </submittedName>
</protein>
<evidence type="ECO:0000313" key="2">
    <source>
        <dbReference type="Proteomes" id="UP000178943"/>
    </source>
</evidence>
<proteinExistence type="predicted"/>
<dbReference type="AlphaFoldDB" id="A0A1F5VT93"/>